<dbReference type="Proteomes" id="UP001385892">
    <property type="component" value="Unassembled WGS sequence"/>
</dbReference>
<evidence type="ECO:0000313" key="2">
    <source>
        <dbReference type="EMBL" id="MEJ8847072.1"/>
    </source>
</evidence>
<accession>A0ABU8WKE2</accession>
<dbReference type="SUPFAM" id="SSF53448">
    <property type="entry name" value="Nucleotide-diphospho-sugar transferases"/>
    <property type="match status" value="1"/>
</dbReference>
<evidence type="ECO:0000259" key="1">
    <source>
        <dbReference type="Pfam" id="PF00535"/>
    </source>
</evidence>
<evidence type="ECO:0000313" key="3">
    <source>
        <dbReference type="Proteomes" id="UP001385892"/>
    </source>
</evidence>
<dbReference type="InterPro" id="IPR050834">
    <property type="entry name" value="Glycosyltransf_2"/>
</dbReference>
<dbReference type="GO" id="GO:0016757">
    <property type="term" value="F:glycosyltransferase activity"/>
    <property type="evidence" value="ECO:0007669"/>
    <property type="project" value="UniProtKB-KW"/>
</dbReference>
<protein>
    <submittedName>
        <fullName evidence="2">Glycosyltransferase</fullName>
        <ecNumber evidence="2">2.4.-.-</ecNumber>
    </submittedName>
</protein>
<feature type="domain" description="Glycosyltransferase 2-like" evidence="1">
    <location>
        <begin position="175"/>
        <end position="337"/>
    </location>
</feature>
<dbReference type="Gene3D" id="3.90.550.10">
    <property type="entry name" value="Spore Coat Polysaccharide Biosynthesis Protein SpsA, Chain A"/>
    <property type="match status" value="1"/>
</dbReference>
<keyword evidence="2" id="KW-0808">Transferase</keyword>
<dbReference type="InterPro" id="IPR001173">
    <property type="entry name" value="Glyco_trans_2-like"/>
</dbReference>
<name>A0ABU8WKE2_9BURK</name>
<gene>
    <name evidence="2" type="ORF">WKW82_10450</name>
</gene>
<dbReference type="PANTHER" id="PTHR43685">
    <property type="entry name" value="GLYCOSYLTRANSFERASE"/>
    <property type="match status" value="1"/>
</dbReference>
<reference evidence="2 3" key="1">
    <citation type="submission" date="2024-03" db="EMBL/GenBank/DDBJ databases">
        <title>Novel species of the genus Variovorax.</title>
        <authorList>
            <person name="Liu Q."/>
            <person name="Xin Y.-H."/>
        </authorList>
    </citation>
    <scope>NUCLEOTIDE SEQUENCE [LARGE SCALE GENOMIC DNA]</scope>
    <source>
        <strain evidence="2 3">KACC 18900</strain>
    </source>
</reference>
<keyword evidence="3" id="KW-1185">Reference proteome</keyword>
<dbReference type="InterPro" id="IPR029044">
    <property type="entry name" value="Nucleotide-diphossugar_trans"/>
</dbReference>
<sequence length="465" mass="52959">MAVHLYRLALERVPGPDERRHWVDSVLIHGMSVPVMVEAIAGSEEARRVQQRANVLPDVSNGRFIQFAYEYLLDRSPLIPEVVYWDHMLGRRKLNRSQLVQQLFVQHATEALMEAAQPPTHDPTIITSMGTDQLISVKAWQEKVEEIGTDYPHLEPRRYASLNKNLGEPRILISAIASLYRGGDYIEQFLENITSQTIFETHCELIIIDADSPENEGATISRYMERFPNIVYHRAATRIGIYEAWNLGVQMSKGKYLTNTNLDDLRRVDSFERQAEILEKFPFVDVVYQDFYYSFEGMAPFAKSAAAGFKSQVPVVTPYNLMHSNSPHNAPMWRSSVHDEVGLFDATFRSAGDYEFWMRCAKAGKTFFKVNDPHVVYFVNPEGLSTQPNTRGIVEARQATKRHGRYLLSPWLLSSDENFMDELSRLASVPVDVSEAELASPEWRYTAAQRALRAHAAAARGRDLA</sequence>
<proteinExistence type="predicted"/>
<comment type="caution">
    <text evidence="2">The sequence shown here is derived from an EMBL/GenBank/DDBJ whole genome shotgun (WGS) entry which is preliminary data.</text>
</comment>
<dbReference type="EMBL" id="JBBKZT010000004">
    <property type="protein sequence ID" value="MEJ8847072.1"/>
    <property type="molecule type" value="Genomic_DNA"/>
</dbReference>
<dbReference type="Pfam" id="PF00535">
    <property type="entry name" value="Glycos_transf_2"/>
    <property type="match status" value="1"/>
</dbReference>
<dbReference type="PANTHER" id="PTHR43685:SF11">
    <property type="entry name" value="GLYCOSYLTRANSFERASE TAGX-RELATED"/>
    <property type="match status" value="1"/>
</dbReference>
<keyword evidence="2" id="KW-0328">Glycosyltransferase</keyword>
<organism evidence="2 3">
    <name type="scientific">Variovorax rhizosphaerae</name>
    <dbReference type="NCBI Taxonomy" id="1836200"/>
    <lineage>
        <taxon>Bacteria</taxon>
        <taxon>Pseudomonadati</taxon>
        <taxon>Pseudomonadota</taxon>
        <taxon>Betaproteobacteria</taxon>
        <taxon>Burkholderiales</taxon>
        <taxon>Comamonadaceae</taxon>
        <taxon>Variovorax</taxon>
    </lineage>
</organism>
<dbReference type="EC" id="2.4.-.-" evidence="2"/>
<dbReference type="RefSeq" id="WP_340342219.1">
    <property type="nucleotide sequence ID" value="NZ_JBBKZT010000004.1"/>
</dbReference>